<dbReference type="AlphaFoldDB" id="A0A1M7NJ82"/>
<dbReference type="Proteomes" id="UP000184038">
    <property type="component" value="Unassembled WGS sequence"/>
</dbReference>
<evidence type="ECO:0000313" key="1">
    <source>
        <dbReference type="EMBL" id="SHN03324.1"/>
    </source>
</evidence>
<name>A0A1M7NJ82_9FIRM</name>
<protein>
    <submittedName>
        <fullName evidence="1">Uncharacterized protein</fullName>
    </submittedName>
</protein>
<proteinExistence type="predicted"/>
<reference evidence="1 2" key="1">
    <citation type="submission" date="2016-11" db="EMBL/GenBank/DDBJ databases">
        <authorList>
            <person name="Jaros S."/>
            <person name="Januszkiewicz K."/>
            <person name="Wedrychowicz H."/>
        </authorList>
    </citation>
    <scope>NUCLEOTIDE SEQUENCE [LARGE SCALE GENOMIC DNA]</scope>
    <source>
        <strain evidence="1 2">DSM 15930</strain>
    </source>
</reference>
<organism evidence="1 2">
    <name type="scientific">Anaerosporobacter mobilis DSM 15930</name>
    <dbReference type="NCBI Taxonomy" id="1120996"/>
    <lineage>
        <taxon>Bacteria</taxon>
        <taxon>Bacillati</taxon>
        <taxon>Bacillota</taxon>
        <taxon>Clostridia</taxon>
        <taxon>Lachnospirales</taxon>
        <taxon>Lachnospiraceae</taxon>
        <taxon>Anaerosporobacter</taxon>
    </lineage>
</organism>
<gene>
    <name evidence="1" type="ORF">SAMN02746066_04506</name>
</gene>
<accession>A0A1M7NJ82</accession>
<dbReference type="RefSeq" id="WP_073291689.1">
    <property type="nucleotide sequence ID" value="NZ_FRCP01000029.1"/>
</dbReference>
<evidence type="ECO:0000313" key="2">
    <source>
        <dbReference type="Proteomes" id="UP000184038"/>
    </source>
</evidence>
<dbReference type="EMBL" id="FRCP01000029">
    <property type="protein sequence ID" value="SHN03324.1"/>
    <property type="molecule type" value="Genomic_DNA"/>
</dbReference>
<keyword evidence="2" id="KW-1185">Reference proteome</keyword>
<sequence>MDCKTCTIRYLGCHDHCETYIERRKELDDVKKQKKNIAISNSYCKAAIHNMSTRRGKRFEY</sequence>
<dbReference type="STRING" id="1120996.SAMN02746066_04506"/>